<comment type="caution">
    <text evidence="8">The sequence shown here is derived from an EMBL/GenBank/DDBJ whole genome shotgun (WGS) entry which is preliminary data.</text>
</comment>
<evidence type="ECO:0000256" key="6">
    <source>
        <dbReference type="SAM" id="MobiDB-lite"/>
    </source>
</evidence>
<evidence type="ECO:0000256" key="3">
    <source>
        <dbReference type="ARBA" id="ARBA00022692"/>
    </source>
</evidence>
<evidence type="ECO:0000256" key="2">
    <source>
        <dbReference type="ARBA" id="ARBA00022475"/>
    </source>
</evidence>
<gene>
    <name evidence="8" type="ORF">Scinn_39090</name>
</gene>
<feature type="region of interest" description="Disordered" evidence="6">
    <location>
        <begin position="1"/>
        <end position="26"/>
    </location>
</feature>
<name>A0ABQ3NNW7_STRVG</name>
<keyword evidence="3 7" id="KW-0812">Transmembrane</keyword>
<comment type="subcellular location">
    <subcellularLocation>
        <location evidence="1">Cell membrane</location>
        <topology evidence="1">Multi-pass membrane protein</topology>
    </subcellularLocation>
</comment>
<evidence type="ECO:0000313" key="9">
    <source>
        <dbReference type="Proteomes" id="UP000660554"/>
    </source>
</evidence>
<proteinExistence type="predicted"/>
<evidence type="ECO:0000256" key="4">
    <source>
        <dbReference type="ARBA" id="ARBA00022989"/>
    </source>
</evidence>
<evidence type="ECO:0000313" key="8">
    <source>
        <dbReference type="EMBL" id="GHI14446.1"/>
    </source>
</evidence>
<dbReference type="Pfam" id="PF06081">
    <property type="entry name" value="ArAE_1"/>
    <property type="match status" value="1"/>
</dbReference>
<evidence type="ECO:0000256" key="1">
    <source>
        <dbReference type="ARBA" id="ARBA00004651"/>
    </source>
</evidence>
<dbReference type="EMBL" id="BNDV01000008">
    <property type="protein sequence ID" value="GHI14446.1"/>
    <property type="molecule type" value="Genomic_DNA"/>
</dbReference>
<dbReference type="Proteomes" id="UP000660554">
    <property type="component" value="Unassembled WGS sequence"/>
</dbReference>
<evidence type="ECO:0000256" key="5">
    <source>
        <dbReference type="ARBA" id="ARBA00023136"/>
    </source>
</evidence>
<keyword evidence="5 7" id="KW-0472">Membrane</keyword>
<keyword evidence="2" id="KW-1003">Cell membrane</keyword>
<protein>
    <submittedName>
        <fullName evidence="8">FUSC family protein</fullName>
    </submittedName>
</protein>
<dbReference type="InterPro" id="IPR010343">
    <property type="entry name" value="ArAE_1"/>
</dbReference>
<accession>A0ABQ3NNW7</accession>
<feature type="transmembrane region" description="Helical" evidence="7">
    <location>
        <begin position="127"/>
        <end position="148"/>
    </location>
</feature>
<sequence>METPEPVSRTGAAVSGQKTREGFSRRNTLEGGRGIDVAVRKGRAALGSARDAIAAAAASTIRGVREQGPERDELLLGAKSVGAAVVAWVVARHLLPVAVATFAPLTALLALQVTVYRSVRDCVQYGLAVAAGAALAAALAAGAGIHWWSFALLGLLAVGVGRFRPFGGQGSQVAAVGFFAFSSGGGRIDYIGHLAASVLIGAVCGLGAHFLLAPARHTRRRQEAAESICFELSGRMRDLADAFDTREPALEEVRRMRSDWRGLAADCDRLHGMVDTEAENAKLNPRSPQVAVPYALPRTRETLTIAQRCLDHLRSITRTLEYALADGHHEALRPAFRSGYGALLNSAAAVVEEIGQAAATDNGRLQELLGQASGRLGELRPLMRSETEAESEPLAPTIQGALLTDASRLVTDIRSNLDAVASV</sequence>
<feature type="transmembrane region" description="Helical" evidence="7">
    <location>
        <begin position="97"/>
        <end position="115"/>
    </location>
</feature>
<organism evidence="8 9">
    <name type="scientific">Streptomyces virginiae</name>
    <name type="common">Streptomyces cinnamonensis</name>
    <dbReference type="NCBI Taxonomy" id="1961"/>
    <lineage>
        <taxon>Bacteria</taxon>
        <taxon>Bacillati</taxon>
        <taxon>Actinomycetota</taxon>
        <taxon>Actinomycetes</taxon>
        <taxon>Kitasatosporales</taxon>
        <taxon>Streptomycetaceae</taxon>
        <taxon>Streptomyces</taxon>
    </lineage>
</organism>
<reference evidence="9" key="1">
    <citation type="submission" date="2020-09" db="EMBL/GenBank/DDBJ databases">
        <title>Whole genome shotgun sequence of Streptomyces cinnamonensis NBRC 15873.</title>
        <authorList>
            <person name="Komaki H."/>
            <person name="Tamura T."/>
        </authorList>
    </citation>
    <scope>NUCLEOTIDE SEQUENCE [LARGE SCALE GENOMIC DNA]</scope>
    <source>
        <strain evidence="9">NBRC 15873</strain>
    </source>
</reference>
<keyword evidence="9" id="KW-1185">Reference proteome</keyword>
<feature type="transmembrane region" description="Helical" evidence="7">
    <location>
        <begin position="190"/>
        <end position="212"/>
    </location>
</feature>
<keyword evidence="4 7" id="KW-1133">Transmembrane helix</keyword>
<evidence type="ECO:0000256" key="7">
    <source>
        <dbReference type="SAM" id="Phobius"/>
    </source>
</evidence>